<dbReference type="InterPro" id="IPR011050">
    <property type="entry name" value="Pectin_lyase_fold/virulence"/>
</dbReference>
<evidence type="ECO:0000313" key="1">
    <source>
        <dbReference type="EMBL" id="GCE07635.1"/>
    </source>
</evidence>
<accession>A0A401ZLA6</accession>
<comment type="caution">
    <text evidence="1">The sequence shown here is derived from an EMBL/GenBank/DDBJ whole genome shotgun (WGS) entry which is preliminary data.</text>
</comment>
<dbReference type="Gene3D" id="2.160.20.10">
    <property type="entry name" value="Single-stranded right-handed beta-helix, Pectin lyase-like"/>
    <property type="match status" value="1"/>
</dbReference>
<reference evidence="2" key="1">
    <citation type="submission" date="2018-12" db="EMBL/GenBank/DDBJ databases">
        <title>Tengunoibacter tsumagoiensis gen. nov., sp. nov., Dictyobacter kobayashii sp. nov., D. alpinus sp. nov., and D. joshuensis sp. nov. and description of Dictyobacteraceae fam. nov. within the order Ktedonobacterales isolated from Tengu-no-mugimeshi.</title>
        <authorList>
            <person name="Wang C.M."/>
            <person name="Zheng Y."/>
            <person name="Sakai Y."/>
            <person name="Toyoda A."/>
            <person name="Minakuchi Y."/>
            <person name="Abe K."/>
            <person name="Yokota A."/>
            <person name="Yabe S."/>
        </authorList>
    </citation>
    <scope>NUCLEOTIDE SEQUENCE [LARGE SCALE GENOMIC DNA]</scope>
    <source>
        <strain evidence="2">S-27</strain>
    </source>
</reference>
<dbReference type="AlphaFoldDB" id="A0A401ZLA6"/>
<dbReference type="Proteomes" id="UP000287224">
    <property type="component" value="Unassembled WGS sequence"/>
</dbReference>
<dbReference type="EMBL" id="BIFQ01000001">
    <property type="protein sequence ID" value="GCE07635.1"/>
    <property type="molecule type" value="Genomic_DNA"/>
</dbReference>
<sequence>MPIRKLGSLLGSVSVIIILLCSLNLVTVQVARANSTTYYVNNQSGSNCSDAGSGTSQGAPWCDFTPINGQTFGPGDQILLARGASWNQQMTINGSGSAASYARIDAYGSGARPKIIRNGNEADRAIRMNDPSYWSVNNLEIGSAGTGILVYYDTLSHQGLQFSNIYVHDIRGIHQGDTTSGQNDRIWNSAGIEITGSVSFTSSQYALQNVTVSGIEGTHNQDSISFDWFNGVQSSDGGDGHNLVQNVTLSDLYLHDDNGPAAGCDEGMRLVNIQNVTVFNSRLNDEAACHSNTGTAGIIFGRLQNVSFVNSIMTNVPNTGSPDQTGFDYECCNDQVRIRDSYIAGNAGPGIEFLAVHGSGDHSTNSEVSGNVFVNDGYGGIERGGADITPTGIIRDNLYSEPAGLTTTAGGGDFSGFTLSNNLQATTASALYNAGNDYSGTQGQQQWSYQYSNDGTNWSNLPYDSSTGIWKPTSSSVPQITRFGMHPDSCSQCWVGRAWTSPSSGTISVRGRVLKGDIGGGNGIVARITKNGSVIWGPQTVAYNDQVGIEANVDNIAVNANDVVRFEVANNGDNSYDTTSWDPSVGYTALGTPALNRYYNGSTDHWITSGSVTSGYHLESTLGYVFSSSQSGTVPIYGCLNGGSDHFISLTSNCEGTSVLRTEGWIYSSPAAGTTQIYRCYTGSDHFVSIDPGCEGQTYEESLGYVLNAPQ</sequence>
<proteinExistence type="predicted"/>
<dbReference type="OrthoDB" id="3333873at2"/>
<dbReference type="SUPFAM" id="SSF51126">
    <property type="entry name" value="Pectin lyase-like"/>
    <property type="match status" value="1"/>
</dbReference>
<dbReference type="InterPro" id="IPR012334">
    <property type="entry name" value="Pectin_lyas_fold"/>
</dbReference>
<protein>
    <recommendedName>
        <fullName evidence="3">Right handed beta helix domain-containing protein</fullName>
    </recommendedName>
</protein>
<evidence type="ECO:0000313" key="2">
    <source>
        <dbReference type="Proteomes" id="UP000287224"/>
    </source>
</evidence>
<dbReference type="InterPro" id="IPR006626">
    <property type="entry name" value="PbH1"/>
</dbReference>
<name>A0A401ZLA6_9CHLR</name>
<organism evidence="1 2">
    <name type="scientific">Dictyobacter aurantiacus</name>
    <dbReference type="NCBI Taxonomy" id="1936993"/>
    <lineage>
        <taxon>Bacteria</taxon>
        <taxon>Bacillati</taxon>
        <taxon>Chloroflexota</taxon>
        <taxon>Ktedonobacteria</taxon>
        <taxon>Ktedonobacterales</taxon>
        <taxon>Dictyobacteraceae</taxon>
        <taxon>Dictyobacter</taxon>
    </lineage>
</organism>
<evidence type="ECO:0008006" key="3">
    <source>
        <dbReference type="Google" id="ProtNLM"/>
    </source>
</evidence>
<gene>
    <name evidence="1" type="ORF">KDAU_49640</name>
</gene>
<dbReference type="SMART" id="SM00710">
    <property type="entry name" value="PbH1"/>
    <property type="match status" value="6"/>
</dbReference>
<dbReference type="RefSeq" id="WP_126599053.1">
    <property type="nucleotide sequence ID" value="NZ_BIFQ01000001.1"/>
</dbReference>
<keyword evidence="2" id="KW-1185">Reference proteome</keyword>